<feature type="region of interest" description="Disordered" evidence="2">
    <location>
        <begin position="95"/>
        <end position="123"/>
    </location>
</feature>
<evidence type="ECO:0000313" key="3">
    <source>
        <dbReference type="EMBL" id="MBP2624121.1"/>
    </source>
</evidence>
<keyword evidence="4" id="KW-1185">Reference proteome</keyword>
<gene>
    <name evidence="3" type="ORF">C4K46_09260</name>
</gene>
<protein>
    <recommendedName>
        <fullName evidence="5">S4 domain-containing protein YaaA</fullName>
    </recommendedName>
</protein>
<dbReference type="PROSITE" id="PS50889">
    <property type="entry name" value="S4"/>
    <property type="match status" value="1"/>
</dbReference>
<proteinExistence type="predicted"/>
<evidence type="ECO:0008006" key="5">
    <source>
        <dbReference type="Google" id="ProtNLM"/>
    </source>
</evidence>
<evidence type="ECO:0000256" key="2">
    <source>
        <dbReference type="SAM" id="MobiDB-lite"/>
    </source>
</evidence>
<reference evidence="3 4" key="1">
    <citation type="submission" date="2018-02" db="EMBL/GenBank/DDBJ databases">
        <title>Draft genome sequence of Streptococcus oricebi CCUG 70868T type strain.</title>
        <authorList>
            <person name="Mendez V."/>
            <person name="Salva-Serra F."/>
            <person name="Jaen-Luchoro D."/>
            <person name="Gonzales-Siles L."/>
            <person name="Karlsson R."/>
            <person name="Engstrom-Jakobsson H."/>
            <person name="Busquets A."/>
            <person name="Gomila M."/>
            <person name="Pineiro-Iglesias B."/>
            <person name="Bennasar-Figueras A."/>
            <person name="Seeger M."/>
            <person name="Moore E."/>
        </authorList>
    </citation>
    <scope>NUCLEOTIDE SEQUENCE [LARGE SCALE GENOMIC DNA]</scope>
    <source>
        <strain evidence="3 4">CCUG 70868</strain>
    </source>
</reference>
<dbReference type="InterPro" id="IPR036986">
    <property type="entry name" value="S4_RNA-bd_sf"/>
</dbReference>
<keyword evidence="1" id="KW-0694">RNA-binding</keyword>
<dbReference type="Proteomes" id="UP001519296">
    <property type="component" value="Unassembled WGS sequence"/>
</dbReference>
<evidence type="ECO:0000256" key="1">
    <source>
        <dbReference type="PROSITE-ProRule" id="PRU00182"/>
    </source>
</evidence>
<dbReference type="SUPFAM" id="SSF55174">
    <property type="entry name" value="Alpha-L RNA-binding motif"/>
    <property type="match status" value="1"/>
</dbReference>
<accession>A0ABS5B5L0</accession>
<organism evidence="3 4">
    <name type="scientific">Streptococcus oricebi</name>
    <dbReference type="NCBI Taxonomy" id="1547447"/>
    <lineage>
        <taxon>Bacteria</taxon>
        <taxon>Bacillati</taxon>
        <taxon>Bacillota</taxon>
        <taxon>Bacilli</taxon>
        <taxon>Lactobacillales</taxon>
        <taxon>Streptococcaceae</taxon>
        <taxon>Streptococcus</taxon>
    </lineage>
</organism>
<sequence length="123" mass="14199">MEYKLFDDYISLQALLKEVGIIPTGGAVKLFLQEETVLLNGQEEKRRGKKIYPGDCLSLPSKNLEIKLRTPDKEEREQYQAQQEEKQRLAKLVKEMNKNLKTKTKPNKGPAKDRQKPVRFPGT</sequence>
<name>A0ABS5B5L0_9STRE</name>
<dbReference type="RefSeq" id="WP_209628821.1">
    <property type="nucleotide sequence ID" value="NZ_PRDG01000006.1"/>
</dbReference>
<dbReference type="CDD" id="cd00165">
    <property type="entry name" value="S4"/>
    <property type="match status" value="1"/>
</dbReference>
<dbReference type="EMBL" id="PRDG01000006">
    <property type="protein sequence ID" value="MBP2624121.1"/>
    <property type="molecule type" value="Genomic_DNA"/>
</dbReference>
<comment type="caution">
    <text evidence="3">The sequence shown here is derived from an EMBL/GenBank/DDBJ whole genome shotgun (WGS) entry which is preliminary data.</text>
</comment>
<dbReference type="Gene3D" id="3.10.290.10">
    <property type="entry name" value="RNA-binding S4 domain"/>
    <property type="match status" value="1"/>
</dbReference>
<evidence type="ECO:0000313" key="4">
    <source>
        <dbReference type="Proteomes" id="UP001519296"/>
    </source>
</evidence>
<dbReference type="Pfam" id="PF13275">
    <property type="entry name" value="S4_2"/>
    <property type="match status" value="1"/>
</dbReference>